<feature type="domain" description="Peptidase M20 dimerisation" evidence="7">
    <location>
        <begin position="578"/>
        <end position="752"/>
    </location>
</feature>
<evidence type="ECO:0000256" key="5">
    <source>
        <dbReference type="ARBA" id="ARBA00022833"/>
    </source>
</evidence>
<reference evidence="8 9" key="1">
    <citation type="submission" date="2018-11" db="EMBL/GenBank/DDBJ databases">
        <title>Genome sequence of Saitozyma podzolica DSM 27192.</title>
        <authorList>
            <person name="Aliyu H."/>
            <person name="Gorte O."/>
            <person name="Ochsenreither K."/>
        </authorList>
    </citation>
    <scope>NUCLEOTIDE SEQUENCE [LARGE SCALE GENOMIC DNA]</scope>
    <source>
        <strain evidence="8 9">DSM 27192</strain>
    </source>
</reference>
<protein>
    <recommendedName>
        <fullName evidence="7">Peptidase M20 dimerisation domain-containing protein</fullName>
    </recommendedName>
</protein>
<dbReference type="Pfam" id="PF07687">
    <property type="entry name" value="M20_dimer"/>
    <property type="match status" value="1"/>
</dbReference>
<accession>A0A427XTW8</accession>
<organism evidence="8 9">
    <name type="scientific">Saitozyma podzolica</name>
    <dbReference type="NCBI Taxonomy" id="1890683"/>
    <lineage>
        <taxon>Eukaryota</taxon>
        <taxon>Fungi</taxon>
        <taxon>Dikarya</taxon>
        <taxon>Basidiomycota</taxon>
        <taxon>Agaricomycotina</taxon>
        <taxon>Tremellomycetes</taxon>
        <taxon>Tremellales</taxon>
        <taxon>Trimorphomycetaceae</taxon>
        <taxon>Saitozyma</taxon>
    </lineage>
</organism>
<evidence type="ECO:0000256" key="2">
    <source>
        <dbReference type="ARBA" id="ARBA00022670"/>
    </source>
</evidence>
<dbReference type="EMBL" id="RSCD01000027">
    <property type="protein sequence ID" value="RSH82269.1"/>
    <property type="molecule type" value="Genomic_DNA"/>
</dbReference>
<keyword evidence="2" id="KW-0645">Protease</keyword>
<comment type="similarity">
    <text evidence="1">Belongs to the peptidase M20A family.</text>
</comment>
<dbReference type="PANTHER" id="PTHR45962:SF1">
    <property type="entry name" value="N-FATTY-ACYL-AMINO ACID SYNTHASE_HYDROLASE PM20D1"/>
    <property type="match status" value="1"/>
</dbReference>
<name>A0A427XTW8_9TREE</name>
<evidence type="ECO:0000256" key="3">
    <source>
        <dbReference type="ARBA" id="ARBA00022723"/>
    </source>
</evidence>
<dbReference type="AlphaFoldDB" id="A0A427XTW8"/>
<dbReference type="InterPro" id="IPR036264">
    <property type="entry name" value="Bact_exopeptidase_dim_dom"/>
</dbReference>
<evidence type="ECO:0000313" key="9">
    <source>
        <dbReference type="Proteomes" id="UP000279259"/>
    </source>
</evidence>
<dbReference type="STRING" id="1890683.A0A427XTW8"/>
<evidence type="ECO:0000256" key="1">
    <source>
        <dbReference type="ARBA" id="ARBA00006247"/>
    </source>
</evidence>
<dbReference type="GO" id="GO:0051603">
    <property type="term" value="P:proteolysis involved in protein catabolic process"/>
    <property type="evidence" value="ECO:0007669"/>
    <property type="project" value="TreeGrafter"/>
</dbReference>
<dbReference type="FunFam" id="3.40.630.10:FF:000085">
    <property type="entry name" value="Gly-Xaa carboxypeptidase"/>
    <property type="match status" value="1"/>
</dbReference>
<dbReference type="SUPFAM" id="SSF55031">
    <property type="entry name" value="Bacterial exopeptidase dimerisation domain"/>
    <property type="match status" value="1"/>
</dbReference>
<evidence type="ECO:0000256" key="6">
    <source>
        <dbReference type="SAM" id="MobiDB-lite"/>
    </source>
</evidence>
<dbReference type="SUPFAM" id="SSF53187">
    <property type="entry name" value="Zn-dependent exopeptidases"/>
    <property type="match status" value="1"/>
</dbReference>
<dbReference type="GO" id="GO:0046872">
    <property type="term" value="F:metal ion binding"/>
    <property type="evidence" value="ECO:0007669"/>
    <property type="project" value="UniProtKB-KW"/>
</dbReference>
<dbReference type="InterPro" id="IPR047177">
    <property type="entry name" value="Pept_M20A"/>
</dbReference>
<dbReference type="OrthoDB" id="3064516at2759"/>
<dbReference type="PANTHER" id="PTHR45962">
    <property type="entry name" value="N-FATTY-ACYL-AMINO ACID SYNTHASE/HYDROLASE PM20D1"/>
    <property type="match status" value="1"/>
</dbReference>
<dbReference type="PROSITE" id="PS00759">
    <property type="entry name" value="ARGE_DAPE_CPG2_2"/>
    <property type="match status" value="1"/>
</dbReference>
<dbReference type="GO" id="GO:0004180">
    <property type="term" value="F:carboxypeptidase activity"/>
    <property type="evidence" value="ECO:0007669"/>
    <property type="project" value="TreeGrafter"/>
</dbReference>
<feature type="region of interest" description="Disordered" evidence="6">
    <location>
        <begin position="1"/>
        <end position="26"/>
    </location>
</feature>
<keyword evidence="4" id="KW-0378">Hydrolase</keyword>
<dbReference type="Gene3D" id="3.30.70.360">
    <property type="match status" value="1"/>
</dbReference>
<gene>
    <name evidence="8" type="ORF">EHS25_005979</name>
</gene>
<dbReference type="PROSITE" id="PS00758">
    <property type="entry name" value="ARGE_DAPE_CPG2_1"/>
    <property type="match status" value="1"/>
</dbReference>
<keyword evidence="5" id="KW-0862">Zinc</keyword>
<feature type="region of interest" description="Disordered" evidence="6">
    <location>
        <begin position="271"/>
        <end position="298"/>
    </location>
</feature>
<keyword evidence="3" id="KW-0479">Metal-binding</keyword>
<comment type="caution">
    <text evidence="8">The sequence shown here is derived from an EMBL/GenBank/DDBJ whole genome shotgun (WGS) entry which is preliminary data.</text>
</comment>
<dbReference type="InterPro" id="IPR001261">
    <property type="entry name" value="ArgE/DapE_CS"/>
</dbReference>
<dbReference type="Pfam" id="PF01546">
    <property type="entry name" value="Peptidase_M20"/>
    <property type="match status" value="1"/>
</dbReference>
<sequence length="903" mass="98889">MPPRSDDTSSEPLLPAPAEYSSEEHHPTAPLGNMGVTLSTARIIAPLSFIVDFACQVYGMSSTPNMKDIHDRYPCAFSPQPFAIAGFFGPQQILQIIWLRELFRQPNQVEKSALRYAPWYALGNGCIALWMFLWTGDRMKAANVPVVINTLTQLYYMLFLRDPSPRTYQSMLTNAVNITFTGVGILDIFHNTTAAYFPHIAPNLLTQIATVVAAPLSALSTPLLFGACIAYDLFGIAPPAKSEVQSIVHSCLILSTSFFILASWKHPRTTMDTADTKRPLSEKQAEANLPLPTSSTSQASRRTAAPWWAPLKYLIPAVLVARVALPFILPDLDLPFASTFSVSNSATHASRIGRQSSCEQAEPIYPSSFDVSAEIQGKKDKVVQWLSGAVKIPTEIFDVMGPIGEDPRWDVFYKFADYLEQAFPLVHQHLARTRVMTHALVYEWQGSDSSLKPLLLTGHQDVVPVLNATRGLWTHDPFGGEYDPSTDLIWGRGSVDDKSGTIGALSALELLLESGKFTPTRTVILALGIDEETGGKVGALNLGKWLEEKYGKDSMAMLVDEGSGMQEIWGQYFAAPAVGEKGYLDVELRVETLGGHSSVPPTHTGIGFISLLIAALEQHPHVPYLNTDSPLVTMLECAAEYTDGMSKSLRKAVFDLEDSLTSKKGKVDKKALEKVLDWWVEGSVKERVLPPGLGKAMVSTTQAVDIINGGVKVNALPEVVTAVINHRISLASSVEELQKQIASVLKPVAEKYNLALESFGTDIELDECPLMAGKPKLGKVIVSEAYNSSLNPAPVSPFTVDSAAWRLLSGTVKSVYATRPAAKLSAEEAKKEVIMAPAISTGNTDTKRYWNLTRAIYRFAYLDASGGLDGVHTVDEHMEGENFLEQVRWFMNLIVNVDESREL</sequence>
<keyword evidence="9" id="KW-1185">Reference proteome</keyword>
<dbReference type="InterPro" id="IPR011650">
    <property type="entry name" value="Peptidase_M20_dimer"/>
</dbReference>
<evidence type="ECO:0000313" key="8">
    <source>
        <dbReference type="EMBL" id="RSH82269.1"/>
    </source>
</evidence>
<dbReference type="Proteomes" id="UP000279259">
    <property type="component" value="Unassembled WGS sequence"/>
</dbReference>
<evidence type="ECO:0000259" key="7">
    <source>
        <dbReference type="Pfam" id="PF07687"/>
    </source>
</evidence>
<evidence type="ECO:0000256" key="4">
    <source>
        <dbReference type="ARBA" id="ARBA00022801"/>
    </source>
</evidence>
<proteinExistence type="inferred from homology"/>
<dbReference type="GO" id="GO:0000328">
    <property type="term" value="C:fungal-type vacuole lumen"/>
    <property type="evidence" value="ECO:0007669"/>
    <property type="project" value="TreeGrafter"/>
</dbReference>
<dbReference type="CDD" id="cd05674">
    <property type="entry name" value="M20_yscS"/>
    <property type="match status" value="1"/>
</dbReference>
<feature type="compositionally biased region" description="Basic and acidic residues" evidence="6">
    <location>
        <begin position="274"/>
        <end position="285"/>
    </location>
</feature>
<dbReference type="InterPro" id="IPR002933">
    <property type="entry name" value="Peptidase_M20"/>
</dbReference>
<dbReference type="Gene3D" id="3.40.630.10">
    <property type="entry name" value="Zn peptidases"/>
    <property type="match status" value="1"/>
</dbReference>